<sequence length="105" mass="12032">MAESIDELYGEVNKRRRRPVDPPTQVGFRPKLSVPPPFDMLSQRQLEVARRISKGMTNFQTACELGLTENTVKLYVSQILRLTLTNSRMQLALAMAPVDWNEIEQ</sequence>
<dbReference type="SMART" id="SM00421">
    <property type="entry name" value="HTH_LUXR"/>
    <property type="match status" value="1"/>
</dbReference>
<comment type="caution">
    <text evidence="3">The sequence shown here is derived from an EMBL/GenBank/DDBJ whole genome shotgun (WGS) entry which is preliminary data.</text>
</comment>
<dbReference type="EMBL" id="JAGTIS010000017">
    <property type="protein sequence ID" value="MBT8768871.1"/>
    <property type="molecule type" value="Genomic_DNA"/>
</dbReference>
<organism evidence="3 4">
    <name type="scientific">Metapseudomonas boanensis</name>
    <dbReference type="NCBI Taxonomy" id="2822138"/>
    <lineage>
        <taxon>Bacteria</taxon>
        <taxon>Pseudomonadati</taxon>
        <taxon>Pseudomonadota</taxon>
        <taxon>Gammaproteobacteria</taxon>
        <taxon>Pseudomonadales</taxon>
        <taxon>Pseudomonadaceae</taxon>
        <taxon>Metapseudomonas</taxon>
    </lineage>
</organism>
<accession>A0ABS5XMD3</accession>
<reference evidence="3 4" key="1">
    <citation type="submission" date="2021-04" db="EMBL/GenBank/DDBJ databases">
        <title>Pseudomonas boanensis sp. nov., a bacterium isolated from river water used for household purposes in Boane District, Mozambique.</title>
        <authorList>
            <person name="Nicklasson M."/>
            <person name="Martin-Rodriguez A.J."/>
            <person name="Thorell K."/>
            <person name="Neves L."/>
            <person name="Mussagy A."/>
            <person name="Rydberg H.A."/>
            <person name="Hernroth B."/>
            <person name="Svensson-Stadler L."/>
            <person name="Sjoling A."/>
        </authorList>
    </citation>
    <scope>NUCLEOTIDE SEQUENCE [LARGE SCALE GENOMIC DNA]</scope>
    <source>
        <strain evidence="3 4">DB1</strain>
    </source>
</reference>
<dbReference type="Pfam" id="PF00196">
    <property type="entry name" value="GerE"/>
    <property type="match status" value="1"/>
</dbReference>
<evidence type="ECO:0000313" key="4">
    <source>
        <dbReference type="Proteomes" id="UP001519667"/>
    </source>
</evidence>
<proteinExistence type="predicted"/>
<gene>
    <name evidence="3" type="ORF">J7302_22455</name>
</gene>
<evidence type="ECO:0000313" key="3">
    <source>
        <dbReference type="EMBL" id="MBT8768871.1"/>
    </source>
</evidence>
<dbReference type="InterPro" id="IPR036388">
    <property type="entry name" value="WH-like_DNA-bd_sf"/>
</dbReference>
<dbReference type="InterPro" id="IPR016032">
    <property type="entry name" value="Sig_transdc_resp-reg_C-effctor"/>
</dbReference>
<feature type="domain" description="HTH luxR-type" evidence="2">
    <location>
        <begin position="34"/>
        <end position="99"/>
    </location>
</feature>
<protein>
    <recommendedName>
        <fullName evidence="2">HTH luxR-type domain-containing protein</fullName>
    </recommendedName>
</protein>
<evidence type="ECO:0000256" key="1">
    <source>
        <dbReference type="SAM" id="MobiDB-lite"/>
    </source>
</evidence>
<feature type="region of interest" description="Disordered" evidence="1">
    <location>
        <begin position="1"/>
        <end position="32"/>
    </location>
</feature>
<keyword evidence="4" id="KW-1185">Reference proteome</keyword>
<dbReference type="SUPFAM" id="SSF46894">
    <property type="entry name" value="C-terminal effector domain of the bipartite response regulators"/>
    <property type="match status" value="1"/>
</dbReference>
<dbReference type="PRINTS" id="PR00038">
    <property type="entry name" value="HTHLUXR"/>
</dbReference>
<name>A0ABS5XMD3_9GAMM</name>
<dbReference type="Gene3D" id="1.10.10.10">
    <property type="entry name" value="Winged helix-like DNA-binding domain superfamily/Winged helix DNA-binding domain"/>
    <property type="match status" value="1"/>
</dbReference>
<dbReference type="InterPro" id="IPR000792">
    <property type="entry name" value="Tscrpt_reg_LuxR_C"/>
</dbReference>
<evidence type="ECO:0000259" key="2">
    <source>
        <dbReference type="PROSITE" id="PS50043"/>
    </source>
</evidence>
<dbReference type="CDD" id="cd06170">
    <property type="entry name" value="LuxR_C_like"/>
    <property type="match status" value="1"/>
</dbReference>
<dbReference type="PROSITE" id="PS50043">
    <property type="entry name" value="HTH_LUXR_2"/>
    <property type="match status" value="1"/>
</dbReference>
<dbReference type="Proteomes" id="UP001519667">
    <property type="component" value="Unassembled WGS sequence"/>
</dbReference>